<gene>
    <name evidence="1" type="ORF">ACFP1B_26620</name>
</gene>
<comment type="caution">
    <text evidence="1">The sequence shown here is derived from an EMBL/GenBank/DDBJ whole genome shotgun (WGS) entry which is preliminary data.</text>
</comment>
<evidence type="ECO:0000313" key="1">
    <source>
        <dbReference type="EMBL" id="MFC5916973.1"/>
    </source>
</evidence>
<dbReference type="EMBL" id="JBHSPU010000022">
    <property type="protein sequence ID" value="MFC5916973.1"/>
    <property type="molecule type" value="Genomic_DNA"/>
</dbReference>
<dbReference type="RefSeq" id="WP_344515956.1">
    <property type="nucleotide sequence ID" value="NZ_BAAATU010000034.1"/>
</dbReference>
<sequence length="678" mass="72555">MTTDTGSVDGALRAVFPELDRNRQMVVLAPHGTVNTGVVQGDQRNVSGFPETADGPVAPVRQGPVRAQDFRLARRRFVPPPAFEAGLAALESGILFLIGEPGTGRLTLALNLLAHGYADPALVQVDGAVDLTRWRPRPRGVHGYLVMEPGDPFALRPWDLANLEAALAEAEARLVIVVPEVPGLTRFLERDFGAQVVRHRPPGPAEVFAAHVADIRPDANDRARLLESLGPDFLPALLPPELPPGYAARAAEAVCRSGAGGEVRRAEVLSGLAQAEAQELLGRAERDPELLTHLFSVCVYGGLDRGTVVDRAAHLAALSGPGPEPGSAERGLREPSAHQGFGLVRQRPLGDVLRGIGARREGGDGPGTVAFLWPGVGEAVWDVVCREHIDLLPLLHHWLGRTGTTPEEIERSGRAMAGMAVRTAGRTLGLVRELALSGGLAAFEVAARSLGTAAFDPVVADRVHDLLQEWSEAPETVLRTAVAHACRSDPGGVGADTALALLHGVANRGGDGPEDTSVALAVAETLMQRFATGDPDTRETITHRLAVWTRAEDTAGLVAALTFPVLVDLDRAWFGDRMLAGPRTSADIVELVRRALNEAVSYPQMRDALLAWCHGPDEASRPDRAVEELFARLVDSREHGFLRLLLLIERGGDAMPGKALAERCLAEWRSRNQPQQTD</sequence>
<protein>
    <recommendedName>
        <fullName evidence="3">AAA+ ATPase domain-containing protein</fullName>
    </recommendedName>
</protein>
<evidence type="ECO:0008006" key="3">
    <source>
        <dbReference type="Google" id="ProtNLM"/>
    </source>
</evidence>
<keyword evidence="2" id="KW-1185">Reference proteome</keyword>
<proteinExistence type="predicted"/>
<name>A0ABW1GS91_9ACTN</name>
<reference evidence="2" key="1">
    <citation type="journal article" date="2019" name="Int. J. Syst. Evol. Microbiol.">
        <title>The Global Catalogue of Microorganisms (GCM) 10K type strain sequencing project: providing services to taxonomists for standard genome sequencing and annotation.</title>
        <authorList>
            <consortium name="The Broad Institute Genomics Platform"/>
            <consortium name="The Broad Institute Genome Sequencing Center for Infectious Disease"/>
            <person name="Wu L."/>
            <person name="Ma J."/>
        </authorList>
    </citation>
    <scope>NUCLEOTIDE SEQUENCE [LARGE SCALE GENOMIC DNA]</scope>
    <source>
        <strain evidence="2">JCM 4147</strain>
    </source>
</reference>
<evidence type="ECO:0000313" key="2">
    <source>
        <dbReference type="Proteomes" id="UP001596200"/>
    </source>
</evidence>
<dbReference type="Proteomes" id="UP001596200">
    <property type="component" value="Unassembled WGS sequence"/>
</dbReference>
<accession>A0ABW1GS91</accession>
<organism evidence="1 2">
    <name type="scientific">Streptomyces pulveraceus</name>
    <dbReference type="NCBI Taxonomy" id="68258"/>
    <lineage>
        <taxon>Bacteria</taxon>
        <taxon>Bacillati</taxon>
        <taxon>Actinomycetota</taxon>
        <taxon>Actinomycetes</taxon>
        <taxon>Kitasatosporales</taxon>
        <taxon>Streptomycetaceae</taxon>
        <taxon>Streptomyces</taxon>
    </lineage>
</organism>